<feature type="signal peptide" evidence="2">
    <location>
        <begin position="1"/>
        <end position="24"/>
    </location>
</feature>
<sequence>MPRRPAIAATVAAALLALPAGAGAQTRTVVVPAGEAVVVPPRGSALPRPAVKPVAQRPRLPPMAPASEAGGLNLGGAGAVAGVVLPAIAAAALTAVLSNGGTGGGNHGASGPARTR</sequence>
<dbReference type="AlphaFoldDB" id="A0A6J4JS99"/>
<organism evidence="3">
    <name type="scientific">uncultured Acetobacteraceae bacterium</name>
    <dbReference type="NCBI Taxonomy" id="169975"/>
    <lineage>
        <taxon>Bacteria</taxon>
        <taxon>Pseudomonadati</taxon>
        <taxon>Pseudomonadota</taxon>
        <taxon>Alphaproteobacteria</taxon>
        <taxon>Acetobacterales</taxon>
        <taxon>Acetobacteraceae</taxon>
        <taxon>environmental samples</taxon>
    </lineage>
</organism>
<feature type="chain" id="PRO_5026713281" evidence="2">
    <location>
        <begin position="25"/>
        <end position="116"/>
    </location>
</feature>
<feature type="region of interest" description="Disordered" evidence="1">
    <location>
        <begin position="41"/>
        <end position="62"/>
    </location>
</feature>
<name>A0A6J4JS99_9PROT</name>
<reference evidence="3" key="1">
    <citation type="submission" date="2020-02" db="EMBL/GenBank/DDBJ databases">
        <authorList>
            <person name="Meier V. D."/>
        </authorList>
    </citation>
    <scope>NUCLEOTIDE SEQUENCE</scope>
    <source>
        <strain evidence="3">AVDCRST_MAG08</strain>
    </source>
</reference>
<protein>
    <submittedName>
        <fullName evidence="3">Uncharacterized protein</fullName>
    </submittedName>
</protein>
<accession>A0A6J4JS99</accession>
<evidence type="ECO:0000256" key="1">
    <source>
        <dbReference type="SAM" id="MobiDB-lite"/>
    </source>
</evidence>
<gene>
    <name evidence="3" type="ORF">AVDCRST_MAG08-4244</name>
</gene>
<evidence type="ECO:0000256" key="2">
    <source>
        <dbReference type="SAM" id="SignalP"/>
    </source>
</evidence>
<proteinExistence type="predicted"/>
<evidence type="ECO:0000313" key="3">
    <source>
        <dbReference type="EMBL" id="CAA9286286.1"/>
    </source>
</evidence>
<dbReference type="EMBL" id="CADCTG010000334">
    <property type="protein sequence ID" value="CAA9286286.1"/>
    <property type="molecule type" value="Genomic_DNA"/>
</dbReference>
<keyword evidence="2" id="KW-0732">Signal</keyword>